<dbReference type="NCBIfam" id="TIGR00180">
    <property type="entry name" value="parB_part"/>
    <property type="match status" value="1"/>
</dbReference>
<evidence type="ECO:0000313" key="6">
    <source>
        <dbReference type="Proteomes" id="UP001600650"/>
    </source>
</evidence>
<feature type="domain" description="ParB-like N-terminal" evidence="4">
    <location>
        <begin position="35"/>
        <end position="135"/>
    </location>
</feature>
<dbReference type="InterPro" id="IPR050336">
    <property type="entry name" value="Chromosome_partition/occlusion"/>
</dbReference>
<evidence type="ECO:0000313" key="5">
    <source>
        <dbReference type="EMBL" id="MFE7965252.1"/>
    </source>
</evidence>
<dbReference type="EMBL" id="JBHVBU010000054">
    <property type="protein sequence ID" value="MFE7965252.1"/>
    <property type="molecule type" value="Genomic_DNA"/>
</dbReference>
<dbReference type="Pfam" id="PF02195">
    <property type="entry name" value="ParB_N"/>
    <property type="match status" value="1"/>
</dbReference>
<dbReference type="SUPFAM" id="SSF109709">
    <property type="entry name" value="KorB DNA-binding domain-like"/>
    <property type="match status" value="1"/>
</dbReference>
<dbReference type="InterPro" id="IPR041468">
    <property type="entry name" value="HTH_ParB/Spo0J"/>
</dbReference>
<dbReference type="Gene3D" id="1.10.10.2830">
    <property type="match status" value="1"/>
</dbReference>
<feature type="compositionally biased region" description="Low complexity" evidence="3">
    <location>
        <begin position="291"/>
        <end position="302"/>
    </location>
</feature>
<proteinExistence type="inferred from homology"/>
<dbReference type="Pfam" id="PF17762">
    <property type="entry name" value="HTH_ParB"/>
    <property type="match status" value="1"/>
</dbReference>
<evidence type="ECO:0000256" key="1">
    <source>
        <dbReference type="ARBA" id="ARBA00006295"/>
    </source>
</evidence>
<reference evidence="5 6" key="1">
    <citation type="submission" date="2024-09" db="EMBL/GenBank/DDBJ databases">
        <title>The Natural Products Discovery Center: Release of the First 8490 Sequenced Strains for Exploring Actinobacteria Biosynthetic Diversity.</title>
        <authorList>
            <person name="Kalkreuter E."/>
            <person name="Kautsar S.A."/>
            <person name="Yang D."/>
            <person name="Bader C.D."/>
            <person name="Teijaro C.N."/>
            <person name="Fluegel L."/>
            <person name="Davis C.M."/>
            <person name="Simpson J.R."/>
            <person name="Lauterbach L."/>
            <person name="Steele A.D."/>
            <person name="Gui C."/>
            <person name="Meng S."/>
            <person name="Li G."/>
            <person name="Viehrig K."/>
            <person name="Ye F."/>
            <person name="Su P."/>
            <person name="Kiefer A.F."/>
            <person name="Nichols A."/>
            <person name="Cepeda A.J."/>
            <person name="Yan W."/>
            <person name="Fan B."/>
            <person name="Jiang Y."/>
            <person name="Adhikari A."/>
            <person name="Zheng C.-J."/>
            <person name="Schuster L."/>
            <person name="Cowan T.M."/>
            <person name="Smanski M.J."/>
            <person name="Chevrette M.G."/>
            <person name="De Carvalho L.P.S."/>
            <person name="Shen B."/>
        </authorList>
    </citation>
    <scope>NUCLEOTIDE SEQUENCE [LARGE SCALE GENOMIC DNA]</scope>
    <source>
        <strain evidence="5 6">NPDC057399</strain>
    </source>
</reference>
<comment type="caution">
    <text evidence="5">The sequence shown here is derived from an EMBL/GenBank/DDBJ whole genome shotgun (WGS) entry which is preliminary data.</text>
</comment>
<dbReference type="RefSeq" id="WP_381727162.1">
    <property type="nucleotide sequence ID" value="NZ_JBHVBU010000054.1"/>
</dbReference>
<dbReference type="InterPro" id="IPR003115">
    <property type="entry name" value="ParB_N"/>
</dbReference>
<name>A0ABW6JKQ5_STRCE</name>
<feature type="compositionally biased region" description="Low complexity" evidence="3">
    <location>
        <begin position="13"/>
        <end position="22"/>
    </location>
</feature>
<evidence type="ECO:0000259" key="4">
    <source>
        <dbReference type="SMART" id="SM00470"/>
    </source>
</evidence>
<dbReference type="Proteomes" id="UP001600650">
    <property type="component" value="Unassembled WGS sequence"/>
</dbReference>
<feature type="region of interest" description="Disordered" evidence="3">
    <location>
        <begin position="1"/>
        <end position="22"/>
    </location>
</feature>
<feature type="compositionally biased region" description="Basic residues" evidence="3">
    <location>
        <begin position="1"/>
        <end position="12"/>
    </location>
</feature>
<evidence type="ECO:0000256" key="3">
    <source>
        <dbReference type="SAM" id="MobiDB-lite"/>
    </source>
</evidence>
<dbReference type="SUPFAM" id="SSF110849">
    <property type="entry name" value="ParB/Sulfiredoxin"/>
    <property type="match status" value="1"/>
</dbReference>
<sequence>MAGSLKRAKRTAPPKAAPAGPKFYELSTEADGDSLTISLADITPNPFNDRDMGDVSRLAASIAKDGMMQDIAVMHTEVFAQHHPDAAEGITTKYVIAFGERRWRAHNELERPSISAILRNDLAPNIARVLFSENFHRKQLSPIEEARKFRAMNDAGMSYRDIAEELSLKSQSHVARRMELLRLPVELQEIVGTEDGPGVTQARDIARHFDEPEQMLRAWELIRDQGLTVNQAVDEVLHGGGVPQGNSAGEAEFAGTIEVGTEPAGVPQGNAAGTAAPTAPEAGGVPQGNTAGADAGAESAAGVPQGNAAEVPQPRAREAVEPSAGSSKPSTAARPAGASERDTVQRTQASADRDAACRHLVETGLKLTQEQQDALFGRTLLAASQHGPARTRAHRWLREAGVAEYEIADTDGFFAAVLASNRPDLVHRVALATAVAVGEIRARDGRRPWDRSDAEHVRLLIETTNYVPETSWERSQLEKFGVTFPGADQEPDAEPIL</sequence>
<comment type="similarity">
    <text evidence="1">Belongs to the ParB family.</text>
</comment>
<protein>
    <submittedName>
        <fullName evidence="5">ParB/RepB/Spo0J family partition protein</fullName>
    </submittedName>
</protein>
<dbReference type="InterPro" id="IPR036086">
    <property type="entry name" value="ParB/Sulfiredoxin_sf"/>
</dbReference>
<dbReference type="PANTHER" id="PTHR33375">
    <property type="entry name" value="CHROMOSOME-PARTITIONING PROTEIN PARB-RELATED"/>
    <property type="match status" value="1"/>
</dbReference>
<gene>
    <name evidence="5" type="ORF">ACFU0X_19845</name>
</gene>
<dbReference type="InterPro" id="IPR004437">
    <property type="entry name" value="ParB/RepB/Spo0J"/>
</dbReference>
<organism evidence="5 6">
    <name type="scientific">Streptomyces cellulosae</name>
    <dbReference type="NCBI Taxonomy" id="1968"/>
    <lineage>
        <taxon>Bacteria</taxon>
        <taxon>Bacillati</taxon>
        <taxon>Actinomycetota</taxon>
        <taxon>Actinomycetes</taxon>
        <taxon>Kitasatosporales</taxon>
        <taxon>Streptomycetaceae</taxon>
        <taxon>Streptomyces</taxon>
    </lineage>
</organism>
<feature type="compositionally biased region" description="Low complexity" evidence="3">
    <location>
        <begin position="271"/>
        <end position="284"/>
    </location>
</feature>
<feature type="region of interest" description="Disordered" evidence="3">
    <location>
        <begin position="260"/>
        <end position="352"/>
    </location>
</feature>
<keyword evidence="6" id="KW-1185">Reference proteome</keyword>
<keyword evidence="2" id="KW-0159">Chromosome partition</keyword>
<dbReference type="PANTHER" id="PTHR33375:SF1">
    <property type="entry name" value="CHROMOSOME-PARTITIONING PROTEIN PARB-RELATED"/>
    <property type="match status" value="1"/>
</dbReference>
<dbReference type="Gene3D" id="3.90.1530.30">
    <property type="match status" value="1"/>
</dbReference>
<dbReference type="SMART" id="SM00470">
    <property type="entry name" value="ParB"/>
    <property type="match status" value="1"/>
</dbReference>
<evidence type="ECO:0000256" key="2">
    <source>
        <dbReference type="ARBA" id="ARBA00022829"/>
    </source>
</evidence>
<accession>A0ABW6JKQ5</accession>